<accession>W4L841</accession>
<dbReference type="InterPro" id="IPR006680">
    <property type="entry name" value="Amidohydro-rel"/>
</dbReference>
<keyword evidence="3" id="KW-1185">Reference proteome</keyword>
<reference evidence="2 3" key="1">
    <citation type="journal article" date="2014" name="Nature">
        <title>An environmental bacterial taxon with a large and distinct metabolic repertoire.</title>
        <authorList>
            <person name="Wilson M.C."/>
            <person name="Mori T."/>
            <person name="Ruckert C."/>
            <person name="Uria A.R."/>
            <person name="Helf M.J."/>
            <person name="Takada K."/>
            <person name="Gernert C."/>
            <person name="Steffens U.A."/>
            <person name="Heycke N."/>
            <person name="Schmitt S."/>
            <person name="Rinke C."/>
            <person name="Helfrich E.J."/>
            <person name="Brachmann A.O."/>
            <person name="Gurgui C."/>
            <person name="Wakimoto T."/>
            <person name="Kracht M."/>
            <person name="Crusemann M."/>
            <person name="Hentschel U."/>
            <person name="Abe I."/>
            <person name="Matsunaga S."/>
            <person name="Kalinowski J."/>
            <person name="Takeyama H."/>
            <person name="Piel J."/>
        </authorList>
    </citation>
    <scope>NUCLEOTIDE SEQUENCE [LARGE SCALE GENOMIC DNA]</scope>
    <source>
        <strain evidence="3">TSY1</strain>
    </source>
</reference>
<organism evidence="2 3">
    <name type="scientific">Entotheonella factor</name>
    <dbReference type="NCBI Taxonomy" id="1429438"/>
    <lineage>
        <taxon>Bacteria</taxon>
        <taxon>Pseudomonadati</taxon>
        <taxon>Nitrospinota/Tectimicrobiota group</taxon>
        <taxon>Candidatus Tectimicrobiota</taxon>
        <taxon>Candidatus Entotheonellia</taxon>
        <taxon>Candidatus Entotheonellales</taxon>
        <taxon>Candidatus Entotheonellaceae</taxon>
        <taxon>Candidatus Entotheonella</taxon>
    </lineage>
</organism>
<dbReference type="Proteomes" id="UP000019141">
    <property type="component" value="Unassembled WGS sequence"/>
</dbReference>
<dbReference type="HOGENOM" id="CLU_2463327_0_0_7"/>
<evidence type="ECO:0000313" key="2">
    <source>
        <dbReference type="EMBL" id="ETW93521.1"/>
    </source>
</evidence>
<name>W4L841_ENTF1</name>
<dbReference type="Gene3D" id="3.20.20.140">
    <property type="entry name" value="Metal-dependent hydrolases"/>
    <property type="match status" value="1"/>
</dbReference>
<dbReference type="GO" id="GO:0016787">
    <property type="term" value="F:hydrolase activity"/>
    <property type="evidence" value="ECO:0007669"/>
    <property type="project" value="InterPro"/>
</dbReference>
<evidence type="ECO:0000259" key="1">
    <source>
        <dbReference type="Pfam" id="PF04909"/>
    </source>
</evidence>
<protein>
    <recommendedName>
        <fullName evidence="1">Amidohydrolase-related domain-containing protein</fullName>
    </recommendedName>
</protein>
<evidence type="ECO:0000313" key="3">
    <source>
        <dbReference type="Proteomes" id="UP000019141"/>
    </source>
</evidence>
<gene>
    <name evidence="2" type="ORF">ETSY1_38810</name>
</gene>
<sequence>MRSEARIHIQKPPSRYQSCLYYDCVVDSEPALRYLLDHVGSDRVVLGSDWPFVKWEDSPVAWVKRLESLTQEEKDRILWQNLEMLLGV</sequence>
<proteinExistence type="predicted"/>
<dbReference type="AlphaFoldDB" id="W4L841"/>
<dbReference type="InterPro" id="IPR032466">
    <property type="entry name" value="Metal_Hydrolase"/>
</dbReference>
<dbReference type="EMBL" id="AZHW01001222">
    <property type="protein sequence ID" value="ETW93521.1"/>
    <property type="molecule type" value="Genomic_DNA"/>
</dbReference>
<dbReference type="Pfam" id="PF04909">
    <property type="entry name" value="Amidohydro_2"/>
    <property type="match status" value="1"/>
</dbReference>
<feature type="domain" description="Amidohydrolase-related" evidence="1">
    <location>
        <begin position="20"/>
        <end position="81"/>
    </location>
</feature>
<dbReference type="SUPFAM" id="SSF51556">
    <property type="entry name" value="Metallo-dependent hydrolases"/>
    <property type="match status" value="1"/>
</dbReference>
<comment type="caution">
    <text evidence="2">The sequence shown here is derived from an EMBL/GenBank/DDBJ whole genome shotgun (WGS) entry which is preliminary data.</text>
</comment>